<dbReference type="EMBL" id="CAJVPU010001365">
    <property type="protein sequence ID" value="CAG8478825.1"/>
    <property type="molecule type" value="Genomic_DNA"/>
</dbReference>
<dbReference type="Proteomes" id="UP000789702">
    <property type="component" value="Unassembled WGS sequence"/>
</dbReference>
<gene>
    <name evidence="1" type="ORF">DHETER_LOCUS2040</name>
</gene>
<protein>
    <submittedName>
        <fullName evidence="1">3972_t:CDS:1</fullName>
    </submittedName>
</protein>
<feature type="non-terminal residue" evidence="1">
    <location>
        <position position="161"/>
    </location>
</feature>
<evidence type="ECO:0000313" key="2">
    <source>
        <dbReference type="Proteomes" id="UP000789702"/>
    </source>
</evidence>
<proteinExistence type="predicted"/>
<name>A0ACA9KKJ3_9GLOM</name>
<organism evidence="1 2">
    <name type="scientific">Dentiscutata heterogama</name>
    <dbReference type="NCBI Taxonomy" id="1316150"/>
    <lineage>
        <taxon>Eukaryota</taxon>
        <taxon>Fungi</taxon>
        <taxon>Fungi incertae sedis</taxon>
        <taxon>Mucoromycota</taxon>
        <taxon>Glomeromycotina</taxon>
        <taxon>Glomeromycetes</taxon>
        <taxon>Diversisporales</taxon>
        <taxon>Gigasporaceae</taxon>
        <taxon>Dentiscutata</taxon>
    </lineage>
</organism>
<keyword evidence="2" id="KW-1185">Reference proteome</keyword>
<reference evidence="1" key="1">
    <citation type="submission" date="2021-06" db="EMBL/GenBank/DDBJ databases">
        <authorList>
            <person name="Kallberg Y."/>
            <person name="Tangrot J."/>
            <person name="Rosling A."/>
        </authorList>
    </citation>
    <scope>NUCLEOTIDE SEQUENCE</scope>
    <source>
        <strain evidence="1">IL203A</strain>
    </source>
</reference>
<accession>A0ACA9KKJ3</accession>
<comment type="caution">
    <text evidence="1">The sequence shown here is derived from an EMBL/GenBank/DDBJ whole genome shotgun (WGS) entry which is preliminary data.</text>
</comment>
<evidence type="ECO:0000313" key="1">
    <source>
        <dbReference type="EMBL" id="CAG8478825.1"/>
    </source>
</evidence>
<sequence length="161" mass="17388">MSSSITPFYRPGVFPALSSRLLTTASQSLRAAIQQQLILKKFLQYTFTRSSVPIANSNPWLKERMKVGKVDAGEDAFFYVGTNEGVALGVADGVGGWTQMGIDPATFSWALMDNAASIAKEFSSYKLPLFNAPNGSTDILDAKEILNGAFDKLIKSGKVKA</sequence>